<proteinExistence type="predicted"/>
<organism evidence="2 3">
    <name type="scientific">Solidesulfovibrio carbinolicus</name>
    <dbReference type="NCBI Taxonomy" id="296842"/>
    <lineage>
        <taxon>Bacteria</taxon>
        <taxon>Pseudomonadati</taxon>
        <taxon>Thermodesulfobacteriota</taxon>
        <taxon>Desulfovibrionia</taxon>
        <taxon>Desulfovibrionales</taxon>
        <taxon>Desulfovibrionaceae</taxon>
        <taxon>Solidesulfovibrio</taxon>
    </lineage>
</organism>
<feature type="region of interest" description="Disordered" evidence="1">
    <location>
        <begin position="88"/>
        <end position="117"/>
    </location>
</feature>
<dbReference type="OrthoDB" id="8967890at2"/>
<sequence>MSNDILSLYQGMGFTAKQKTATEFAGPCPACGGNDRFCIWCGGEGKHGLGRFYCRGCGLQGDAIQFLREFQGFGYGKACRELGLTPAAPSGRSAAREPDAPTPVTPAWTPKPGELPNSRWQAQARKLIPWAARQLQATPDALSWLLAERGLTPETAARFHVGWLPDDLYRDRTAWGLPQEFKPNGKRRMLWLPRGLVLPVLDASGKPARIKFRRPNPGQDEPKYLYLPSLPKNTAPLTIAGTAAAWIVVESELDGLLLAQAAGDLVNVLALGSASLRPDAEAHARLETAAFILVSLDADDAGDKAAWTWWATHYPPEKLRIWPVPEGKDPTDAWRAGWDLRAWIEAGLPPRFMPTRPVKIAAPAPRPEPARQDEEAQEPRQAPALNAIAPCPHRDDTPDSPPALVNAPGQNAHRRLSRPRKSKPTPDMVRSYKSGRRWILAHLDALLAHGWTRPGLFRAGQFKFPCGGWGLAWASAWGKPNVGSVTIAEDGTVVFELNEAGRVVRQTVQAK</sequence>
<dbReference type="SUPFAM" id="SSF57783">
    <property type="entry name" value="Zinc beta-ribbon"/>
    <property type="match status" value="1"/>
</dbReference>
<dbReference type="Gene3D" id="3.40.1360.10">
    <property type="match status" value="1"/>
</dbReference>
<feature type="region of interest" description="Disordered" evidence="1">
    <location>
        <begin position="354"/>
        <end position="429"/>
    </location>
</feature>
<dbReference type="Proteomes" id="UP000293296">
    <property type="component" value="Chromosome"/>
</dbReference>
<dbReference type="GO" id="GO:0008270">
    <property type="term" value="F:zinc ion binding"/>
    <property type="evidence" value="ECO:0007669"/>
    <property type="project" value="InterPro"/>
</dbReference>
<feature type="compositionally biased region" description="Basic and acidic residues" evidence="1">
    <location>
        <begin position="368"/>
        <end position="378"/>
    </location>
</feature>
<evidence type="ECO:0000313" key="2">
    <source>
        <dbReference type="EMBL" id="QAZ68666.1"/>
    </source>
</evidence>
<dbReference type="GO" id="GO:0005737">
    <property type="term" value="C:cytoplasm"/>
    <property type="evidence" value="ECO:0007669"/>
    <property type="project" value="TreeGrafter"/>
</dbReference>
<dbReference type="RefSeq" id="WP_129354325.1">
    <property type="nucleotide sequence ID" value="NZ_CP026538.1"/>
</dbReference>
<dbReference type="Gene3D" id="3.90.580.10">
    <property type="entry name" value="Zinc finger, CHC2-type domain"/>
    <property type="match status" value="1"/>
</dbReference>
<reference evidence="2 3" key="1">
    <citation type="submission" date="2018-02" db="EMBL/GenBank/DDBJ databases">
        <title>Genome sequence of Desulfovibrio carbinolicus DSM 3852.</title>
        <authorList>
            <person name="Wilbanks E."/>
            <person name="Skennerton C.T."/>
            <person name="Orphan V.J."/>
        </authorList>
    </citation>
    <scope>NUCLEOTIDE SEQUENCE [LARGE SCALE GENOMIC DNA]</scope>
    <source>
        <strain evidence="2 3">DSM 3852</strain>
    </source>
</reference>
<name>A0A4P6HPI0_9BACT</name>
<evidence type="ECO:0000313" key="3">
    <source>
        <dbReference type="Proteomes" id="UP000293296"/>
    </source>
</evidence>
<protein>
    <submittedName>
        <fullName evidence="2">DNA primase</fullName>
    </submittedName>
</protein>
<dbReference type="PANTHER" id="PTHR30313">
    <property type="entry name" value="DNA PRIMASE"/>
    <property type="match status" value="1"/>
</dbReference>
<dbReference type="PANTHER" id="PTHR30313:SF2">
    <property type="entry name" value="DNA PRIMASE"/>
    <property type="match status" value="1"/>
</dbReference>
<dbReference type="GO" id="GO:0006269">
    <property type="term" value="P:DNA replication, synthesis of primer"/>
    <property type="evidence" value="ECO:0007669"/>
    <property type="project" value="TreeGrafter"/>
</dbReference>
<gene>
    <name evidence="2" type="ORF">C3Y92_16080</name>
</gene>
<dbReference type="AlphaFoldDB" id="A0A4P6HPI0"/>
<evidence type="ECO:0000256" key="1">
    <source>
        <dbReference type="SAM" id="MobiDB-lite"/>
    </source>
</evidence>
<dbReference type="InterPro" id="IPR036977">
    <property type="entry name" value="DNA_primase_Znf_CHC2"/>
</dbReference>
<dbReference type="SUPFAM" id="SSF56731">
    <property type="entry name" value="DNA primase core"/>
    <property type="match status" value="1"/>
</dbReference>
<dbReference type="InterPro" id="IPR050219">
    <property type="entry name" value="DnaG_primase"/>
</dbReference>
<feature type="compositionally biased region" description="Basic residues" evidence="1">
    <location>
        <begin position="412"/>
        <end position="423"/>
    </location>
</feature>
<dbReference type="GO" id="GO:0003677">
    <property type="term" value="F:DNA binding"/>
    <property type="evidence" value="ECO:0007669"/>
    <property type="project" value="InterPro"/>
</dbReference>
<keyword evidence="3" id="KW-1185">Reference proteome</keyword>
<accession>A0A4P6HPI0</accession>
<dbReference type="Pfam" id="PF13155">
    <property type="entry name" value="Toprim_2"/>
    <property type="match status" value="1"/>
</dbReference>
<dbReference type="KEGG" id="dcb:C3Y92_16080"/>
<dbReference type="EMBL" id="CP026538">
    <property type="protein sequence ID" value="QAZ68666.1"/>
    <property type="molecule type" value="Genomic_DNA"/>
</dbReference>